<dbReference type="PANTHER" id="PTHR33376:SF15">
    <property type="entry name" value="BLL6794 PROTEIN"/>
    <property type="match status" value="1"/>
</dbReference>
<sequence>MKTKLFAHRPCGVLALALSTMLAASAANAQERKVELRFANWLPAQHALAKTGFEPWAKSVEAASDGTIKVMLFPAQQLGKAADHYDMARDGIADMSWVSPGYQAGRFPIFAASELPFQAADPGPGSAALDGWYRKYAEQEMSDVKFCFAHMHIGTLHSKKPITDPEQIRGMKIRPANGTVAQMVTTLGGSNVQVSAPESRDALDKGVADAITFPWNSTVAFNVHRAASFHTDMRLYNASFVWVMNKAWYQRLSDKQRSVIDDHCSNTWAARVGKDWGGEEDAGRDKIAAMKDQTIVALTPEQLDKWKQAVRPVYDQWARSMPAGGPDAQQVLKAYQDELASRGGKL</sequence>
<dbReference type="GO" id="GO:0055085">
    <property type="term" value="P:transmembrane transport"/>
    <property type="evidence" value="ECO:0007669"/>
    <property type="project" value="InterPro"/>
</dbReference>
<evidence type="ECO:0000313" key="4">
    <source>
        <dbReference type="Proteomes" id="UP000248259"/>
    </source>
</evidence>
<dbReference type="RefSeq" id="WP_110523078.1">
    <property type="nucleotide sequence ID" value="NZ_QKOE01000002.1"/>
</dbReference>
<evidence type="ECO:0000256" key="1">
    <source>
        <dbReference type="ARBA" id="ARBA00022729"/>
    </source>
</evidence>
<dbReference type="EMBL" id="QKOE01000002">
    <property type="protein sequence ID" value="PZA17732.1"/>
    <property type="molecule type" value="Genomic_DNA"/>
</dbReference>
<reference evidence="3 4" key="1">
    <citation type="submission" date="2018-06" db="EMBL/GenBank/DDBJ databases">
        <title>Azoarcus communis strain SWub3 genome.</title>
        <authorList>
            <person name="Zorraquino Salvo V."/>
            <person name="Toubiana D."/>
            <person name="Blumwald E."/>
        </authorList>
    </citation>
    <scope>NUCLEOTIDE SEQUENCE [LARGE SCALE GENOMIC DNA]</scope>
    <source>
        <strain evidence="3 4">SWub3</strain>
    </source>
</reference>
<accession>A0A323UY23</accession>
<evidence type="ECO:0000256" key="2">
    <source>
        <dbReference type="SAM" id="SignalP"/>
    </source>
</evidence>
<dbReference type="InterPro" id="IPR038404">
    <property type="entry name" value="TRAP_DctP_sf"/>
</dbReference>
<dbReference type="InterPro" id="IPR018389">
    <property type="entry name" value="DctP_fam"/>
</dbReference>
<dbReference type="AlphaFoldDB" id="A0A323UY23"/>
<keyword evidence="1 2" id="KW-0732">Signal</keyword>
<name>A0A323UY23_9RHOO</name>
<dbReference type="NCBIfam" id="NF037995">
    <property type="entry name" value="TRAP_S1"/>
    <property type="match status" value="1"/>
</dbReference>
<dbReference type="CDD" id="cd13665">
    <property type="entry name" value="PBP2_TRAP_Dctp3_4"/>
    <property type="match status" value="1"/>
</dbReference>
<dbReference type="PANTHER" id="PTHR33376">
    <property type="match status" value="1"/>
</dbReference>
<dbReference type="Proteomes" id="UP000248259">
    <property type="component" value="Unassembled WGS sequence"/>
</dbReference>
<keyword evidence="4" id="KW-1185">Reference proteome</keyword>
<feature type="chain" id="PRO_5016359672" evidence="2">
    <location>
        <begin position="30"/>
        <end position="346"/>
    </location>
</feature>
<comment type="caution">
    <text evidence="3">The sequence shown here is derived from an EMBL/GenBank/DDBJ whole genome shotgun (WGS) entry which is preliminary data.</text>
</comment>
<feature type="signal peptide" evidence="2">
    <location>
        <begin position="1"/>
        <end position="29"/>
    </location>
</feature>
<dbReference type="Pfam" id="PF03480">
    <property type="entry name" value="DctP"/>
    <property type="match status" value="1"/>
</dbReference>
<organism evidence="3 4">
    <name type="scientific">Parazoarcus communis SWub3 = DSM 12120</name>
    <dbReference type="NCBI Taxonomy" id="1121029"/>
    <lineage>
        <taxon>Bacteria</taxon>
        <taxon>Pseudomonadati</taxon>
        <taxon>Pseudomonadota</taxon>
        <taxon>Betaproteobacteria</taxon>
        <taxon>Rhodocyclales</taxon>
        <taxon>Zoogloeaceae</taxon>
        <taxon>Parazoarcus</taxon>
    </lineage>
</organism>
<gene>
    <name evidence="3" type="ORF">DNK49_04155</name>
</gene>
<protein>
    <submittedName>
        <fullName evidence="3">C4-dicarboxylate ABC transporter</fullName>
    </submittedName>
</protein>
<proteinExistence type="predicted"/>
<dbReference type="OrthoDB" id="9794826at2"/>
<evidence type="ECO:0000313" key="3">
    <source>
        <dbReference type="EMBL" id="PZA17732.1"/>
    </source>
</evidence>
<dbReference type="Gene3D" id="3.40.190.170">
    <property type="entry name" value="Bacterial extracellular solute-binding protein, family 7"/>
    <property type="match status" value="1"/>
</dbReference>